<feature type="transmembrane region" description="Helical" evidence="1">
    <location>
        <begin position="358"/>
        <end position="381"/>
    </location>
</feature>
<evidence type="ECO:0008006" key="4">
    <source>
        <dbReference type="Google" id="ProtNLM"/>
    </source>
</evidence>
<keyword evidence="1" id="KW-0812">Transmembrane</keyword>
<feature type="transmembrane region" description="Helical" evidence="1">
    <location>
        <begin position="269"/>
        <end position="286"/>
    </location>
</feature>
<name>A0ABR2HG34_9EUKA</name>
<feature type="transmembrane region" description="Helical" evidence="1">
    <location>
        <begin position="241"/>
        <end position="262"/>
    </location>
</feature>
<accession>A0ABR2HG34</accession>
<proteinExistence type="predicted"/>
<sequence>MRVDESSFIFDSERTVFKFQDATLTSSCFSCIVSFYAFFLSLMFTAFNVDSSSITKNYNGMQVIESENVSYSLLMLPQLSYSNAFYTVFLDLNNICQSTCSIEAEFVFLNNDNMNSDVMQIQLLTNPGIQRLFSTGYFSYYFAMAQIHVIFDKINISENPKLIVAYGDSAFEKKTIVLRIIFSIMSSICIVTNITTLLLFKWNTIRFETIVSLYGLIFSLISNFPYQLFHKYFGELPALCFNYISNGIFSSYTHINLFLCIYKANDGQNILLTLIICFTFIASNALSELTADTRIAERFFGVDLAIWMFFLSITVMGRFTIFALIFHNLYQLTQKLSTIIPLPSNQRRINCSKKKSNLYNAYIAISIINFCSFLMSTGYFLKNGFSNFAVEFFSNYIVPTFTALILVDIHWPQFPPLKHQLIDILESRNTGDKI</sequence>
<feature type="transmembrane region" description="Helical" evidence="1">
    <location>
        <begin position="306"/>
        <end position="326"/>
    </location>
</feature>
<organism evidence="2 3">
    <name type="scientific">Tritrichomonas musculus</name>
    <dbReference type="NCBI Taxonomy" id="1915356"/>
    <lineage>
        <taxon>Eukaryota</taxon>
        <taxon>Metamonada</taxon>
        <taxon>Parabasalia</taxon>
        <taxon>Tritrichomonadida</taxon>
        <taxon>Tritrichomonadidae</taxon>
        <taxon>Tritrichomonas</taxon>
    </lineage>
</organism>
<comment type="caution">
    <text evidence="2">The sequence shown here is derived from an EMBL/GenBank/DDBJ whole genome shotgun (WGS) entry which is preliminary data.</text>
</comment>
<keyword evidence="1" id="KW-1133">Transmembrane helix</keyword>
<keyword evidence="1" id="KW-0472">Membrane</keyword>
<evidence type="ECO:0000313" key="3">
    <source>
        <dbReference type="Proteomes" id="UP001470230"/>
    </source>
</evidence>
<dbReference type="Proteomes" id="UP001470230">
    <property type="component" value="Unassembled WGS sequence"/>
</dbReference>
<evidence type="ECO:0000313" key="2">
    <source>
        <dbReference type="EMBL" id="KAK8846058.1"/>
    </source>
</evidence>
<reference evidence="2 3" key="1">
    <citation type="submission" date="2024-04" db="EMBL/GenBank/DDBJ databases">
        <title>Tritrichomonas musculus Genome.</title>
        <authorList>
            <person name="Alves-Ferreira E."/>
            <person name="Grigg M."/>
            <person name="Lorenzi H."/>
            <person name="Galac M."/>
        </authorList>
    </citation>
    <scope>NUCLEOTIDE SEQUENCE [LARGE SCALE GENOMIC DNA]</scope>
    <source>
        <strain evidence="2 3">EAF2021</strain>
    </source>
</reference>
<gene>
    <name evidence="2" type="ORF">M9Y10_020059</name>
</gene>
<evidence type="ECO:0000256" key="1">
    <source>
        <dbReference type="SAM" id="Phobius"/>
    </source>
</evidence>
<dbReference type="EMBL" id="JAPFFF010000029">
    <property type="protein sequence ID" value="KAK8846058.1"/>
    <property type="molecule type" value="Genomic_DNA"/>
</dbReference>
<keyword evidence="3" id="KW-1185">Reference proteome</keyword>
<feature type="transmembrane region" description="Helical" evidence="1">
    <location>
        <begin position="176"/>
        <end position="199"/>
    </location>
</feature>
<feature type="transmembrane region" description="Helical" evidence="1">
    <location>
        <begin position="24"/>
        <end position="47"/>
    </location>
</feature>
<feature type="transmembrane region" description="Helical" evidence="1">
    <location>
        <begin position="211"/>
        <end position="229"/>
    </location>
</feature>
<protein>
    <recommendedName>
        <fullName evidence="4">THH1/TOM1/TOM3 domain-containing protein</fullName>
    </recommendedName>
</protein>